<evidence type="ECO:0000313" key="9">
    <source>
        <dbReference type="Proteomes" id="UP000806522"/>
    </source>
</evidence>
<feature type="domain" description="HTH araC/xylS-type" evidence="7">
    <location>
        <begin position="463"/>
        <end position="565"/>
    </location>
</feature>
<keyword evidence="2" id="KW-0238">DNA-binding</keyword>
<dbReference type="InterPro" id="IPR011990">
    <property type="entry name" value="TPR-like_helical_dom_sf"/>
</dbReference>
<dbReference type="Proteomes" id="UP000806522">
    <property type="component" value="Unassembled WGS sequence"/>
</dbReference>
<dbReference type="InterPro" id="IPR018062">
    <property type="entry name" value="HTH_AraC-typ_CS"/>
</dbReference>
<dbReference type="PROSITE" id="PS01124">
    <property type="entry name" value="HTH_ARAC_FAMILY_2"/>
    <property type="match status" value="1"/>
</dbReference>
<feature type="signal peptide" evidence="6">
    <location>
        <begin position="1"/>
        <end position="22"/>
    </location>
</feature>
<feature type="chain" id="PRO_5039285008" evidence="6">
    <location>
        <begin position="23"/>
        <end position="565"/>
    </location>
</feature>
<dbReference type="GO" id="GO:0003700">
    <property type="term" value="F:DNA-binding transcription factor activity"/>
    <property type="evidence" value="ECO:0007669"/>
    <property type="project" value="InterPro"/>
</dbReference>
<dbReference type="PANTHER" id="PTHR43280:SF29">
    <property type="entry name" value="ARAC-FAMILY TRANSCRIPTIONAL REGULATOR"/>
    <property type="match status" value="1"/>
</dbReference>
<keyword evidence="5" id="KW-0472">Membrane</keyword>
<dbReference type="EMBL" id="SUYC01000005">
    <property type="protein sequence ID" value="MBE6270391.1"/>
    <property type="molecule type" value="Genomic_DNA"/>
</dbReference>
<name>A0A9D5S930_XYLRU</name>
<proteinExistence type="predicted"/>
<feature type="transmembrane region" description="Helical" evidence="5">
    <location>
        <begin position="393"/>
        <end position="412"/>
    </location>
</feature>
<evidence type="ECO:0000256" key="1">
    <source>
        <dbReference type="ARBA" id="ARBA00023015"/>
    </source>
</evidence>
<dbReference type="SUPFAM" id="SSF48452">
    <property type="entry name" value="TPR-like"/>
    <property type="match status" value="1"/>
</dbReference>
<dbReference type="PANTHER" id="PTHR43280">
    <property type="entry name" value="ARAC-FAMILY TRANSCRIPTIONAL REGULATOR"/>
    <property type="match status" value="1"/>
</dbReference>
<evidence type="ECO:0000259" key="7">
    <source>
        <dbReference type="PROSITE" id="PS01124"/>
    </source>
</evidence>
<sequence>MRHFLYLILLCATALLSCGSPSCNRDFNPSAIDSILSTVHDTVTIYRMVDSLKTEGVIGDITGDFYLACVMYHHNPKHAVTIIDSALACKLETEQDRFYRFMVQGLSIEVDVANKHYDLALRKGQRHISDADKDYVNSHEMLLSSFVQTLSNMAQCSIFLERYDTAEEYLKRAIDLIDGYVSDSGHSNESLKTLKTYRLKTAVDAMIAYCNMFQYERGGAWMVYLEQTLNDLAKHPEQMDVNHPYIQLQLLAIKPVLLEMEGRRDEAAKAYEEYQKNPLYKTPVGRANAVPYLNKAHRFDEAVANSEEIEPLLHRRGMQYNIENLQGFVKMRFEAFLGAGQRDSALAVATRMIAALDSAKLWERRDKSMELAVIYQTHEKELALEESRAETRVHRILLIGTILIILLIAYLLRRSYKYNKVLTEKNRKLYEEIEQHRQEQQQEMAQLQATPEAELTTEQLLYRRLCTLMDEQQPYTDENLNRDTLASLLGTNEKYVAQAIRECSHGETVTDFINHYRLEHVARLLKSTDDPIAIIGELSGIPSRATLARLFRNAYGMTPTEYRKI</sequence>
<gene>
    <name evidence="8" type="ORF">E7101_05500</name>
</gene>
<keyword evidence="1" id="KW-0805">Transcription regulation</keyword>
<keyword evidence="3" id="KW-0804">Transcription</keyword>
<accession>A0A9D5S930</accession>
<dbReference type="Gene3D" id="1.10.10.60">
    <property type="entry name" value="Homeodomain-like"/>
    <property type="match status" value="1"/>
</dbReference>
<feature type="coiled-coil region" evidence="4">
    <location>
        <begin position="419"/>
        <end position="450"/>
    </location>
</feature>
<evidence type="ECO:0000256" key="4">
    <source>
        <dbReference type="SAM" id="Coils"/>
    </source>
</evidence>
<evidence type="ECO:0000256" key="2">
    <source>
        <dbReference type="ARBA" id="ARBA00023125"/>
    </source>
</evidence>
<evidence type="ECO:0000256" key="3">
    <source>
        <dbReference type="ARBA" id="ARBA00023163"/>
    </source>
</evidence>
<dbReference type="PROSITE" id="PS00041">
    <property type="entry name" value="HTH_ARAC_FAMILY_1"/>
    <property type="match status" value="1"/>
</dbReference>
<dbReference type="AlphaFoldDB" id="A0A9D5S930"/>
<dbReference type="InterPro" id="IPR018060">
    <property type="entry name" value="HTH_AraC"/>
</dbReference>
<dbReference type="PROSITE" id="PS51257">
    <property type="entry name" value="PROKAR_LIPOPROTEIN"/>
    <property type="match status" value="1"/>
</dbReference>
<protein>
    <submittedName>
        <fullName evidence="8">Helix-turn-helix transcriptional regulator</fullName>
    </submittedName>
</protein>
<reference evidence="8" key="1">
    <citation type="submission" date="2019-04" db="EMBL/GenBank/DDBJ databases">
        <title>Evolution of Biomass-Degrading Anaerobic Consortia Revealed by Metagenomics.</title>
        <authorList>
            <person name="Peng X."/>
        </authorList>
    </citation>
    <scope>NUCLEOTIDE SEQUENCE</scope>
    <source>
        <strain evidence="8">SIG140</strain>
    </source>
</reference>
<keyword evidence="5" id="KW-1133">Transmembrane helix</keyword>
<dbReference type="SMART" id="SM00342">
    <property type="entry name" value="HTH_ARAC"/>
    <property type="match status" value="1"/>
</dbReference>
<dbReference type="GO" id="GO:0043565">
    <property type="term" value="F:sequence-specific DNA binding"/>
    <property type="evidence" value="ECO:0007669"/>
    <property type="project" value="InterPro"/>
</dbReference>
<organism evidence="8 9">
    <name type="scientific">Xylanibacter ruminicola</name>
    <name type="common">Prevotella ruminicola</name>
    <dbReference type="NCBI Taxonomy" id="839"/>
    <lineage>
        <taxon>Bacteria</taxon>
        <taxon>Pseudomonadati</taxon>
        <taxon>Bacteroidota</taxon>
        <taxon>Bacteroidia</taxon>
        <taxon>Bacteroidales</taxon>
        <taxon>Prevotellaceae</taxon>
        <taxon>Xylanibacter</taxon>
    </lineage>
</organism>
<dbReference type="InterPro" id="IPR009057">
    <property type="entry name" value="Homeodomain-like_sf"/>
</dbReference>
<dbReference type="Pfam" id="PF12833">
    <property type="entry name" value="HTH_18"/>
    <property type="match status" value="1"/>
</dbReference>
<dbReference type="SUPFAM" id="SSF46689">
    <property type="entry name" value="Homeodomain-like"/>
    <property type="match status" value="1"/>
</dbReference>
<keyword evidence="5" id="KW-0812">Transmembrane</keyword>
<keyword evidence="4" id="KW-0175">Coiled coil</keyword>
<comment type="caution">
    <text evidence="8">The sequence shown here is derived from an EMBL/GenBank/DDBJ whole genome shotgun (WGS) entry which is preliminary data.</text>
</comment>
<evidence type="ECO:0000313" key="8">
    <source>
        <dbReference type="EMBL" id="MBE6270391.1"/>
    </source>
</evidence>
<evidence type="ECO:0000256" key="5">
    <source>
        <dbReference type="SAM" id="Phobius"/>
    </source>
</evidence>
<evidence type="ECO:0000256" key="6">
    <source>
        <dbReference type="SAM" id="SignalP"/>
    </source>
</evidence>
<keyword evidence="6" id="KW-0732">Signal</keyword>